<evidence type="ECO:0000313" key="2">
    <source>
        <dbReference type="EMBL" id="KAH3794095.1"/>
    </source>
</evidence>
<evidence type="ECO:0000256" key="1">
    <source>
        <dbReference type="SAM" id="MobiDB-lite"/>
    </source>
</evidence>
<evidence type="ECO:0000313" key="3">
    <source>
        <dbReference type="Proteomes" id="UP000828390"/>
    </source>
</evidence>
<gene>
    <name evidence="2" type="ORF">DPMN_147626</name>
</gene>
<proteinExistence type="predicted"/>
<feature type="region of interest" description="Disordered" evidence="1">
    <location>
        <begin position="1"/>
        <end position="34"/>
    </location>
</feature>
<reference evidence="2" key="2">
    <citation type="submission" date="2020-11" db="EMBL/GenBank/DDBJ databases">
        <authorList>
            <person name="McCartney M.A."/>
            <person name="Auch B."/>
            <person name="Kono T."/>
            <person name="Mallez S."/>
            <person name="Becker A."/>
            <person name="Gohl D.M."/>
            <person name="Silverstein K.A.T."/>
            <person name="Koren S."/>
            <person name="Bechman K.B."/>
            <person name="Herman A."/>
            <person name="Abrahante J.E."/>
            <person name="Garbe J."/>
        </authorList>
    </citation>
    <scope>NUCLEOTIDE SEQUENCE</scope>
    <source>
        <strain evidence="2">Duluth1</strain>
        <tissue evidence="2">Whole animal</tissue>
    </source>
</reference>
<dbReference type="AlphaFoldDB" id="A0A9D4F876"/>
<name>A0A9D4F876_DREPO</name>
<accession>A0A9D4F876</accession>
<comment type="caution">
    <text evidence="2">The sequence shown here is derived from an EMBL/GenBank/DDBJ whole genome shotgun (WGS) entry which is preliminary data.</text>
</comment>
<reference evidence="2" key="1">
    <citation type="journal article" date="2019" name="bioRxiv">
        <title>The Genome of the Zebra Mussel, Dreissena polymorpha: A Resource for Invasive Species Research.</title>
        <authorList>
            <person name="McCartney M.A."/>
            <person name="Auch B."/>
            <person name="Kono T."/>
            <person name="Mallez S."/>
            <person name="Zhang Y."/>
            <person name="Obille A."/>
            <person name="Becker A."/>
            <person name="Abrahante J.E."/>
            <person name="Garbe J."/>
            <person name="Badalamenti J.P."/>
            <person name="Herman A."/>
            <person name="Mangelson H."/>
            <person name="Liachko I."/>
            <person name="Sullivan S."/>
            <person name="Sone E.D."/>
            <person name="Koren S."/>
            <person name="Silverstein K.A.T."/>
            <person name="Beckman K.B."/>
            <person name="Gohl D.M."/>
        </authorList>
    </citation>
    <scope>NUCLEOTIDE SEQUENCE</scope>
    <source>
        <strain evidence="2">Duluth1</strain>
        <tissue evidence="2">Whole animal</tissue>
    </source>
</reference>
<organism evidence="2 3">
    <name type="scientific">Dreissena polymorpha</name>
    <name type="common">Zebra mussel</name>
    <name type="synonym">Mytilus polymorpha</name>
    <dbReference type="NCBI Taxonomy" id="45954"/>
    <lineage>
        <taxon>Eukaryota</taxon>
        <taxon>Metazoa</taxon>
        <taxon>Spiralia</taxon>
        <taxon>Lophotrochozoa</taxon>
        <taxon>Mollusca</taxon>
        <taxon>Bivalvia</taxon>
        <taxon>Autobranchia</taxon>
        <taxon>Heteroconchia</taxon>
        <taxon>Euheterodonta</taxon>
        <taxon>Imparidentia</taxon>
        <taxon>Neoheterodontei</taxon>
        <taxon>Myida</taxon>
        <taxon>Dreissenoidea</taxon>
        <taxon>Dreissenidae</taxon>
        <taxon>Dreissena</taxon>
    </lineage>
</organism>
<dbReference type="EMBL" id="JAIWYP010000007">
    <property type="protein sequence ID" value="KAH3794095.1"/>
    <property type="molecule type" value="Genomic_DNA"/>
</dbReference>
<dbReference type="Proteomes" id="UP000828390">
    <property type="component" value="Unassembled WGS sequence"/>
</dbReference>
<keyword evidence="3" id="KW-1185">Reference proteome</keyword>
<protein>
    <submittedName>
        <fullName evidence="2">Uncharacterized protein</fullName>
    </submittedName>
</protein>
<sequence>MTSVPAVSNVIGEDLEGQRSNSVPKGNEAKHSAVDEDYHIVGEFEHSADMGAVQQSRHDEIEGASVTSRVSNRGQQYQFKIVILPFTLVTTLHTLGSINH</sequence>